<accession>A0A151NQG1</accession>
<evidence type="ECO:0000313" key="4">
    <source>
        <dbReference type="EMBL" id="KYO39082.1"/>
    </source>
</evidence>
<dbReference type="Proteomes" id="UP000050525">
    <property type="component" value="Unassembled WGS sequence"/>
</dbReference>
<dbReference type="EMBL" id="AKHW03002379">
    <property type="protein sequence ID" value="KYO39082.1"/>
    <property type="molecule type" value="Genomic_DNA"/>
</dbReference>
<proteinExistence type="predicted"/>
<feature type="domain" description="KRAB" evidence="2">
    <location>
        <begin position="57"/>
        <end position="125"/>
    </location>
</feature>
<protein>
    <submittedName>
        <fullName evidence="4">Uncharacterized protein</fullName>
    </submittedName>
</protein>
<organism evidence="4 5">
    <name type="scientific">Alligator mississippiensis</name>
    <name type="common">American alligator</name>
    <dbReference type="NCBI Taxonomy" id="8496"/>
    <lineage>
        <taxon>Eukaryota</taxon>
        <taxon>Metazoa</taxon>
        <taxon>Chordata</taxon>
        <taxon>Craniata</taxon>
        <taxon>Vertebrata</taxon>
        <taxon>Euteleostomi</taxon>
        <taxon>Archelosauria</taxon>
        <taxon>Archosauria</taxon>
        <taxon>Crocodylia</taxon>
        <taxon>Alligatoridae</taxon>
        <taxon>Alligatorinae</taxon>
        <taxon>Alligator</taxon>
    </lineage>
</organism>
<dbReference type="Gene3D" id="6.10.140.140">
    <property type="match status" value="1"/>
</dbReference>
<dbReference type="SUPFAM" id="SSF109640">
    <property type="entry name" value="KRAB domain (Kruppel-associated box)"/>
    <property type="match status" value="1"/>
</dbReference>
<keyword evidence="5" id="KW-1185">Reference proteome</keyword>
<dbReference type="CDD" id="cd07765">
    <property type="entry name" value="KRAB_A-box"/>
    <property type="match status" value="1"/>
</dbReference>
<reference evidence="4 5" key="1">
    <citation type="journal article" date="2012" name="Genome Biol.">
        <title>Sequencing three crocodilian genomes to illuminate the evolution of archosaurs and amniotes.</title>
        <authorList>
            <person name="St John J.A."/>
            <person name="Braun E.L."/>
            <person name="Isberg S.R."/>
            <person name="Miles L.G."/>
            <person name="Chong A.Y."/>
            <person name="Gongora J."/>
            <person name="Dalzell P."/>
            <person name="Moran C."/>
            <person name="Bed'hom B."/>
            <person name="Abzhanov A."/>
            <person name="Burgess S.C."/>
            <person name="Cooksey A.M."/>
            <person name="Castoe T.A."/>
            <person name="Crawford N.G."/>
            <person name="Densmore L.D."/>
            <person name="Drew J.C."/>
            <person name="Edwards S.V."/>
            <person name="Faircloth B.C."/>
            <person name="Fujita M.K."/>
            <person name="Greenwold M.J."/>
            <person name="Hoffmann F.G."/>
            <person name="Howard J.M."/>
            <person name="Iguchi T."/>
            <person name="Janes D.E."/>
            <person name="Khan S.Y."/>
            <person name="Kohno S."/>
            <person name="de Koning A.J."/>
            <person name="Lance S.L."/>
            <person name="McCarthy F.M."/>
            <person name="McCormack J.E."/>
            <person name="Merchant M.E."/>
            <person name="Peterson D.G."/>
            <person name="Pollock D.D."/>
            <person name="Pourmand N."/>
            <person name="Raney B.J."/>
            <person name="Roessler K.A."/>
            <person name="Sanford J.R."/>
            <person name="Sawyer R.H."/>
            <person name="Schmidt C.J."/>
            <person name="Triplett E.W."/>
            <person name="Tuberville T.D."/>
            <person name="Venegas-Anaya M."/>
            <person name="Howard J.T."/>
            <person name="Jarvis E.D."/>
            <person name="Guillette L.J.Jr."/>
            <person name="Glenn T.C."/>
            <person name="Green R.E."/>
            <person name="Ray D.A."/>
        </authorList>
    </citation>
    <scope>NUCLEOTIDE SEQUENCE [LARGE SCALE GENOMIC DNA]</scope>
    <source>
        <strain evidence="4">KSC_2009_1</strain>
    </source>
</reference>
<dbReference type="PANTHER" id="PTHR23232:SF142">
    <property type="entry name" value="GASTRULA ZINC FINGER PROTEIN XLCGF57.1-LIKE-RELATED"/>
    <property type="match status" value="1"/>
</dbReference>
<dbReference type="STRING" id="8496.A0A151NQG1"/>
<evidence type="ECO:0000256" key="1">
    <source>
        <dbReference type="SAM" id="MobiDB-lite"/>
    </source>
</evidence>
<feature type="domain" description="KRAB-related" evidence="3">
    <location>
        <begin position="54"/>
        <end position="118"/>
    </location>
</feature>
<evidence type="ECO:0000313" key="5">
    <source>
        <dbReference type="Proteomes" id="UP000050525"/>
    </source>
</evidence>
<dbReference type="GO" id="GO:0006355">
    <property type="term" value="P:regulation of DNA-templated transcription"/>
    <property type="evidence" value="ECO:0007669"/>
    <property type="project" value="InterPro"/>
</dbReference>
<feature type="compositionally biased region" description="Polar residues" evidence="1">
    <location>
        <begin position="40"/>
        <end position="50"/>
    </location>
</feature>
<sequence length="125" mass="14116">MSRTEQQAPEEGPVKLELQSISPERLEKKSSMTPEPGQVQKGQGSPQKKQASLELQEVFEDVAVYFTQKEWELLEDEDKVLYQDQMLKNYQALVSLGKTLVLASLWSYVNTQVLQSLPVSTVSSL</sequence>
<dbReference type="InterPro" id="IPR036051">
    <property type="entry name" value="KRAB_dom_sf"/>
</dbReference>
<dbReference type="AlphaFoldDB" id="A0A151NQG1"/>
<dbReference type="InterPro" id="IPR001909">
    <property type="entry name" value="KRAB"/>
</dbReference>
<dbReference type="InterPro" id="IPR050169">
    <property type="entry name" value="Krueppel_C2H2_ZnF"/>
</dbReference>
<feature type="region of interest" description="Disordered" evidence="1">
    <location>
        <begin position="1"/>
        <end position="51"/>
    </location>
</feature>
<dbReference type="SMART" id="SM00349">
    <property type="entry name" value="KRAB"/>
    <property type="match status" value="1"/>
</dbReference>
<dbReference type="InterPro" id="IPR003655">
    <property type="entry name" value="aKRAB"/>
</dbReference>
<name>A0A151NQG1_ALLMI</name>
<dbReference type="PANTHER" id="PTHR23232">
    <property type="entry name" value="KRAB DOMAIN C2H2 ZINC FINGER"/>
    <property type="match status" value="1"/>
</dbReference>
<dbReference type="PROSITE" id="PS50806">
    <property type="entry name" value="KRAB_RELATED"/>
    <property type="match status" value="1"/>
</dbReference>
<evidence type="ECO:0000259" key="3">
    <source>
        <dbReference type="PROSITE" id="PS50806"/>
    </source>
</evidence>
<dbReference type="Pfam" id="PF01352">
    <property type="entry name" value="KRAB"/>
    <property type="match status" value="1"/>
</dbReference>
<evidence type="ECO:0000259" key="2">
    <source>
        <dbReference type="PROSITE" id="PS50805"/>
    </source>
</evidence>
<comment type="caution">
    <text evidence="4">The sequence shown here is derived from an EMBL/GenBank/DDBJ whole genome shotgun (WGS) entry which is preliminary data.</text>
</comment>
<gene>
    <name evidence="4" type="ORF">Y1Q_0000095</name>
</gene>
<dbReference type="PROSITE" id="PS50805">
    <property type="entry name" value="KRAB"/>
    <property type="match status" value="1"/>
</dbReference>